<accession>A0A8J8NYU4</accession>
<proteinExistence type="predicted"/>
<evidence type="ECO:0000313" key="2">
    <source>
        <dbReference type="EMBL" id="TNV82830.1"/>
    </source>
</evidence>
<gene>
    <name evidence="2" type="ORF">FGO68_gene7825</name>
</gene>
<keyword evidence="1" id="KW-0175">Coiled coil</keyword>
<comment type="caution">
    <text evidence="2">The sequence shown here is derived from an EMBL/GenBank/DDBJ whole genome shotgun (WGS) entry which is preliminary data.</text>
</comment>
<name>A0A8J8NYU4_HALGN</name>
<organism evidence="2 3">
    <name type="scientific">Halteria grandinella</name>
    <dbReference type="NCBI Taxonomy" id="5974"/>
    <lineage>
        <taxon>Eukaryota</taxon>
        <taxon>Sar</taxon>
        <taxon>Alveolata</taxon>
        <taxon>Ciliophora</taxon>
        <taxon>Intramacronucleata</taxon>
        <taxon>Spirotrichea</taxon>
        <taxon>Stichotrichia</taxon>
        <taxon>Sporadotrichida</taxon>
        <taxon>Halteriidae</taxon>
        <taxon>Halteria</taxon>
    </lineage>
</organism>
<protein>
    <submittedName>
        <fullName evidence="2">Uncharacterized protein</fullName>
    </submittedName>
</protein>
<sequence>MKFLEQSPIVMLWNFYYEIIDLFQLQPLLEELGTNSINLILRFKLQKIQQQVDLLDQLQKKQLPGPIKLNLIETEEFKPKVEHTHLLNKINSLLPSDLKMADISIIDRVRSELDTIGVIGIYVSQRVQMESKFEQQALLIKENQEGLQKMQNIFKEQFEQLNQQNKLLEEKQKEVFEPKENFEKLNEQTALIKQLQEQQAQFQARMILEYQEKKFSTKLYFYKSRKLSKSSSCSKIGCLRNAKISIFKKSDCSKNSRINNFNCKQKCLKNSKSNNLKCK</sequence>
<dbReference type="Proteomes" id="UP000785679">
    <property type="component" value="Unassembled WGS sequence"/>
</dbReference>
<reference evidence="2" key="1">
    <citation type="submission" date="2019-06" db="EMBL/GenBank/DDBJ databases">
        <authorList>
            <person name="Zheng W."/>
        </authorList>
    </citation>
    <scope>NUCLEOTIDE SEQUENCE</scope>
    <source>
        <strain evidence="2">QDHG01</strain>
    </source>
</reference>
<dbReference type="AlphaFoldDB" id="A0A8J8NYU4"/>
<feature type="coiled-coil region" evidence="1">
    <location>
        <begin position="151"/>
        <end position="205"/>
    </location>
</feature>
<evidence type="ECO:0000313" key="3">
    <source>
        <dbReference type="Proteomes" id="UP000785679"/>
    </source>
</evidence>
<evidence type="ECO:0000256" key="1">
    <source>
        <dbReference type="SAM" id="Coils"/>
    </source>
</evidence>
<dbReference type="EMBL" id="RRYP01004477">
    <property type="protein sequence ID" value="TNV82830.1"/>
    <property type="molecule type" value="Genomic_DNA"/>
</dbReference>
<keyword evidence="3" id="KW-1185">Reference proteome</keyword>